<feature type="domain" description="Bacterial alpha-L-rhamnosidase N-terminal" evidence="1">
    <location>
        <begin position="74"/>
        <end position="229"/>
    </location>
</feature>
<dbReference type="Gene3D" id="2.60.120.260">
    <property type="entry name" value="Galactose-binding domain-like"/>
    <property type="match status" value="2"/>
</dbReference>
<dbReference type="InterPro" id="IPR013737">
    <property type="entry name" value="Bac_rhamnosid_N"/>
</dbReference>
<dbReference type="AlphaFoldDB" id="A0A5C5YV12"/>
<sequence>MATISTLKHFVMAAVVGLLLQSSLEGQPTESISPDGVLRAELPKPQWRASWIWMPNGDEADMLLARKDFMLADQPEQAMLSITASSRFQLFINGSYFCNGPARCAPHHQSFDVLDVATRLRKGRNVIAVRVHHQRGAVSYYEPSRAGLLVQLDISEEKLNVAMQTDASWRVTADKSWLNSSPPMARFHLEACDRVDLRRRLDGWNEVGFDDTLWSKARVLKRESGWPSPQPNDRPTHLIPPWTSLTARDIPYLRETVAEPQRMLPIISVPDVPSPKHFGSDTWDDAPSIGRFTVRPPEKNGTPSGVLESPLAGAMSSTLTIPANASGGSRTLIYDFGEVHNGRPVLDIMAPAGTVVDIVSSPYLFNDVFPDPVVASRYVDRVVLSGKREQWESFYGKPVRWMTVIFRHLDGEAKLFGVNARVSEYPFDQKGAFRTPEFPQLEELWNASAKTIRVCTTDAYTDNYRERRQYAQTSYYACLGNYPVFADSALQRRYLKQIADEQLPNGMMPAYAPRHGEDFMVILDSNCFWLRGLHQYLLYTGDEATVQGLLPAARKLLSHLQSFANADGLIDSPAYAYWLDHAMNDRRGANFCLNGHYLAALEDFAQVLRWLDIPNAESPNAESPNAESYEEQAKRMRVALREQAWDPEKQLFADAIVDGERSDQFSEHANAMAMALRIGTPKQIEAIASQLSKDEDHDFIHRESGIVMVTPAMSYFLHAGLCEAGFLDQSMELAWSRFAHMLTPVANGTLWEEWWLDGTGRTGRFRKINYGRSDAQTESAFFPALFARYILGIEPMQPGLRDVVLRYHASSRLLHRHGVIPTPSGLLEVNWDTSSAEFRLTLGVPAGTTARVDLASLERPPHNRISLNTRPASHDQIKNGFLILPPGKHNVIVKRQ</sequence>
<protein>
    <submittedName>
        <fullName evidence="4">Bacterial alpha-L-rhamnosidase</fullName>
    </submittedName>
</protein>
<comment type="caution">
    <text evidence="4">The sequence shown here is derived from an EMBL/GenBank/DDBJ whole genome shotgun (WGS) entry which is preliminary data.</text>
</comment>
<dbReference type="InterPro" id="IPR008928">
    <property type="entry name" value="6-hairpin_glycosidase_sf"/>
</dbReference>
<dbReference type="InterPro" id="IPR035398">
    <property type="entry name" value="Bac_rhamnosid_C"/>
</dbReference>
<gene>
    <name evidence="4" type="ORF">CA13_02860</name>
</gene>
<accession>A0A5C5YV12</accession>
<dbReference type="InterPro" id="IPR012341">
    <property type="entry name" value="6hp_glycosidase-like_sf"/>
</dbReference>
<dbReference type="InterPro" id="IPR035396">
    <property type="entry name" value="Bac_rhamnosid6H"/>
</dbReference>
<evidence type="ECO:0000259" key="2">
    <source>
        <dbReference type="Pfam" id="PF17389"/>
    </source>
</evidence>
<organism evidence="4 5">
    <name type="scientific">Novipirellula herctigrandis</name>
    <dbReference type="NCBI Taxonomy" id="2527986"/>
    <lineage>
        <taxon>Bacteria</taxon>
        <taxon>Pseudomonadati</taxon>
        <taxon>Planctomycetota</taxon>
        <taxon>Planctomycetia</taxon>
        <taxon>Pirellulales</taxon>
        <taxon>Pirellulaceae</taxon>
        <taxon>Novipirellula</taxon>
    </lineage>
</organism>
<dbReference type="PANTHER" id="PTHR34987">
    <property type="entry name" value="C, PUTATIVE (AFU_ORTHOLOGUE AFUA_3G02880)-RELATED"/>
    <property type="match status" value="1"/>
</dbReference>
<name>A0A5C5YV12_9BACT</name>
<dbReference type="Gene3D" id="1.50.10.10">
    <property type="match status" value="1"/>
</dbReference>
<feature type="domain" description="Alpha-L-rhamnosidase C-terminal" evidence="3">
    <location>
        <begin position="792"/>
        <end position="858"/>
    </location>
</feature>
<dbReference type="Gene3D" id="2.60.420.10">
    <property type="entry name" value="Maltose phosphorylase, domain 3"/>
    <property type="match status" value="1"/>
</dbReference>
<dbReference type="GO" id="GO:0005975">
    <property type="term" value="P:carbohydrate metabolic process"/>
    <property type="evidence" value="ECO:0007669"/>
    <property type="project" value="InterPro"/>
</dbReference>
<evidence type="ECO:0000259" key="1">
    <source>
        <dbReference type="Pfam" id="PF08531"/>
    </source>
</evidence>
<evidence type="ECO:0000313" key="5">
    <source>
        <dbReference type="Proteomes" id="UP000315010"/>
    </source>
</evidence>
<feature type="domain" description="Alpha-L-rhamnosidase six-hairpin glycosidase" evidence="2">
    <location>
        <begin position="429"/>
        <end position="754"/>
    </location>
</feature>
<dbReference type="PANTHER" id="PTHR34987:SF2">
    <property type="entry name" value="B, PUTATIVE (AFU_ORTHOLOGUE AFUA_7G05040)-RELATED"/>
    <property type="match status" value="1"/>
</dbReference>
<dbReference type="SUPFAM" id="SSF48208">
    <property type="entry name" value="Six-hairpin glycosidases"/>
    <property type="match status" value="1"/>
</dbReference>
<proteinExistence type="predicted"/>
<reference evidence="4 5" key="1">
    <citation type="submission" date="2019-02" db="EMBL/GenBank/DDBJ databases">
        <title>Deep-cultivation of Planctomycetes and their phenomic and genomic characterization uncovers novel biology.</title>
        <authorList>
            <person name="Wiegand S."/>
            <person name="Jogler M."/>
            <person name="Boedeker C."/>
            <person name="Pinto D."/>
            <person name="Vollmers J."/>
            <person name="Rivas-Marin E."/>
            <person name="Kohn T."/>
            <person name="Peeters S.H."/>
            <person name="Heuer A."/>
            <person name="Rast P."/>
            <person name="Oberbeckmann S."/>
            <person name="Bunk B."/>
            <person name="Jeske O."/>
            <person name="Meyerdierks A."/>
            <person name="Storesund J.E."/>
            <person name="Kallscheuer N."/>
            <person name="Luecker S."/>
            <person name="Lage O.M."/>
            <person name="Pohl T."/>
            <person name="Merkel B.J."/>
            <person name="Hornburger P."/>
            <person name="Mueller R.-W."/>
            <person name="Bruemmer F."/>
            <person name="Labrenz M."/>
            <person name="Spormann A.M."/>
            <person name="Op Den Camp H."/>
            <person name="Overmann J."/>
            <person name="Amann R."/>
            <person name="Jetten M.S.M."/>
            <person name="Mascher T."/>
            <person name="Medema M.H."/>
            <person name="Devos D.P."/>
            <person name="Kaster A.-K."/>
            <person name="Ovreas L."/>
            <person name="Rohde M."/>
            <person name="Galperin M.Y."/>
            <person name="Jogler C."/>
        </authorList>
    </citation>
    <scope>NUCLEOTIDE SEQUENCE [LARGE SCALE GENOMIC DNA]</scope>
    <source>
        <strain evidence="4 5">CA13</strain>
    </source>
</reference>
<keyword evidence="5" id="KW-1185">Reference proteome</keyword>
<dbReference type="EMBL" id="SJPJ01000001">
    <property type="protein sequence ID" value="TWT78889.1"/>
    <property type="molecule type" value="Genomic_DNA"/>
</dbReference>
<evidence type="ECO:0000313" key="4">
    <source>
        <dbReference type="EMBL" id="TWT78889.1"/>
    </source>
</evidence>
<dbReference type="Pfam" id="PF17389">
    <property type="entry name" value="Bac_rhamnosid6H"/>
    <property type="match status" value="1"/>
</dbReference>
<dbReference type="Pfam" id="PF17390">
    <property type="entry name" value="Bac_rhamnosid_C"/>
    <property type="match status" value="1"/>
</dbReference>
<dbReference type="RefSeq" id="WP_419193803.1">
    <property type="nucleotide sequence ID" value="NZ_SJPJ01000001.1"/>
</dbReference>
<dbReference type="Proteomes" id="UP000315010">
    <property type="component" value="Unassembled WGS sequence"/>
</dbReference>
<dbReference type="Pfam" id="PF08531">
    <property type="entry name" value="Bac_rhamnosid_N"/>
    <property type="match status" value="1"/>
</dbReference>
<evidence type="ECO:0000259" key="3">
    <source>
        <dbReference type="Pfam" id="PF17390"/>
    </source>
</evidence>